<evidence type="ECO:0000313" key="3">
    <source>
        <dbReference type="Proteomes" id="UP001322138"/>
    </source>
</evidence>
<evidence type="ECO:0000259" key="1">
    <source>
        <dbReference type="Pfam" id="PF01425"/>
    </source>
</evidence>
<dbReference type="Proteomes" id="UP001322138">
    <property type="component" value="Unassembled WGS sequence"/>
</dbReference>
<dbReference type="InterPro" id="IPR023631">
    <property type="entry name" value="Amidase_dom"/>
</dbReference>
<dbReference type="RefSeq" id="XP_062729187.1">
    <property type="nucleotide sequence ID" value="XM_062872949.1"/>
</dbReference>
<dbReference type="SUPFAM" id="SSF75304">
    <property type="entry name" value="Amidase signature (AS) enzymes"/>
    <property type="match status" value="1"/>
</dbReference>
<evidence type="ECO:0000313" key="2">
    <source>
        <dbReference type="EMBL" id="KAK4640211.1"/>
    </source>
</evidence>
<keyword evidence="3" id="KW-1185">Reference proteome</keyword>
<reference evidence="2 3" key="1">
    <citation type="journal article" date="2023" name="bioRxiv">
        <title>High-quality genome assemblies of four members of thePodospora anserinaspecies complex.</title>
        <authorList>
            <person name="Ament-Velasquez S.L."/>
            <person name="Vogan A.A."/>
            <person name="Wallerman O."/>
            <person name="Hartmann F."/>
            <person name="Gautier V."/>
            <person name="Silar P."/>
            <person name="Giraud T."/>
            <person name="Johannesson H."/>
        </authorList>
    </citation>
    <scope>NUCLEOTIDE SEQUENCE [LARGE SCALE GENOMIC DNA]</scope>
    <source>
        <strain evidence="2 3">CBS 112042</strain>
    </source>
</reference>
<feature type="domain" description="Amidase" evidence="1">
    <location>
        <begin position="12"/>
        <end position="105"/>
    </location>
</feature>
<dbReference type="EMBL" id="JAFFGZ010000008">
    <property type="protein sequence ID" value="KAK4640211.1"/>
    <property type="molecule type" value="Genomic_DNA"/>
</dbReference>
<comment type="caution">
    <text evidence="2">The sequence shown here is derived from an EMBL/GenBank/DDBJ whole genome shotgun (WGS) entry which is preliminary data.</text>
</comment>
<proteinExistence type="predicted"/>
<accession>A0ABR0F8A4</accession>
<dbReference type="PANTHER" id="PTHR42678:SF34">
    <property type="entry name" value="OS04G0183300 PROTEIN"/>
    <property type="match status" value="1"/>
</dbReference>
<organism evidence="2 3">
    <name type="scientific">Podospora bellae-mahoneyi</name>
    <dbReference type="NCBI Taxonomy" id="2093777"/>
    <lineage>
        <taxon>Eukaryota</taxon>
        <taxon>Fungi</taxon>
        <taxon>Dikarya</taxon>
        <taxon>Ascomycota</taxon>
        <taxon>Pezizomycotina</taxon>
        <taxon>Sordariomycetes</taxon>
        <taxon>Sordariomycetidae</taxon>
        <taxon>Sordariales</taxon>
        <taxon>Podosporaceae</taxon>
        <taxon>Podospora</taxon>
    </lineage>
</organism>
<dbReference type="InterPro" id="IPR036928">
    <property type="entry name" value="AS_sf"/>
</dbReference>
<name>A0ABR0F8A4_9PEZI</name>
<gene>
    <name evidence="2" type="ORF">QC761_0089630</name>
</gene>
<dbReference type="GeneID" id="87892296"/>
<protein>
    <recommendedName>
        <fullName evidence="1">Amidase domain-containing protein</fullName>
    </recommendedName>
</protein>
<sequence>MGQLTFTASNGWSAVGGQTCGVYYREQDPCGSSSGSGVAVALGLAARAVEVEVDNGEHHLPAMRGNLVSIKTTSGLVPRDNVIVTRFRGPVGPMTRTVQDAAIML</sequence>
<dbReference type="Gene3D" id="3.90.1300.10">
    <property type="entry name" value="Amidase signature (AS) domain"/>
    <property type="match status" value="1"/>
</dbReference>
<dbReference type="PANTHER" id="PTHR42678">
    <property type="entry name" value="AMIDASE"/>
    <property type="match status" value="1"/>
</dbReference>
<dbReference type="Pfam" id="PF01425">
    <property type="entry name" value="Amidase"/>
    <property type="match status" value="1"/>
</dbReference>